<keyword evidence="4 10" id="KW-0812">Transmembrane</keyword>
<dbReference type="Pfam" id="PF00005">
    <property type="entry name" value="ABC_tran"/>
    <property type="match status" value="1"/>
</dbReference>
<dbReference type="PANTHER" id="PTHR48040">
    <property type="entry name" value="PLEIOTROPIC DRUG RESISTANCE PROTEIN 1-LIKE ISOFORM X1"/>
    <property type="match status" value="1"/>
</dbReference>
<dbReference type="FunFam" id="3.40.50.300:FF:000179">
    <property type="entry name" value="ABC transporter G family member 34"/>
    <property type="match status" value="1"/>
</dbReference>
<dbReference type="InterPro" id="IPR043926">
    <property type="entry name" value="ABCG_dom"/>
</dbReference>
<dbReference type="Proteomes" id="UP001157418">
    <property type="component" value="Unassembled WGS sequence"/>
</dbReference>
<keyword evidence="6" id="KW-0547">Nucleotide-binding</keyword>
<comment type="similarity">
    <text evidence="2">Belongs to the ABC transporter superfamily. ABCG family. PDR (TC 3.A.1.205) subfamily.</text>
</comment>
<dbReference type="InterPro" id="IPR003439">
    <property type="entry name" value="ABC_transporter-like_ATP-bd"/>
</dbReference>
<dbReference type="InterPro" id="IPR013525">
    <property type="entry name" value="ABC2_TM"/>
</dbReference>
<evidence type="ECO:0000256" key="6">
    <source>
        <dbReference type="ARBA" id="ARBA00022741"/>
    </source>
</evidence>
<dbReference type="Pfam" id="PF19055">
    <property type="entry name" value="ABC2_membrane_7"/>
    <property type="match status" value="1"/>
</dbReference>
<feature type="transmembrane region" description="Helical" evidence="10">
    <location>
        <begin position="596"/>
        <end position="615"/>
    </location>
</feature>
<dbReference type="GO" id="GO:0005524">
    <property type="term" value="F:ATP binding"/>
    <property type="evidence" value="ECO:0007669"/>
    <property type="project" value="UniProtKB-KW"/>
</dbReference>
<dbReference type="SUPFAM" id="SSF52540">
    <property type="entry name" value="P-loop containing nucleoside triphosphate hydrolases"/>
    <property type="match status" value="1"/>
</dbReference>
<evidence type="ECO:0000256" key="8">
    <source>
        <dbReference type="ARBA" id="ARBA00022989"/>
    </source>
</evidence>
<proteinExistence type="inferred from homology"/>
<comment type="subcellular location">
    <subcellularLocation>
        <location evidence="1">Membrane</location>
        <topology evidence="1">Multi-pass membrane protein</topology>
    </subcellularLocation>
</comment>
<evidence type="ECO:0000256" key="1">
    <source>
        <dbReference type="ARBA" id="ARBA00004141"/>
    </source>
</evidence>
<feature type="transmembrane region" description="Helical" evidence="10">
    <location>
        <begin position="478"/>
        <end position="499"/>
    </location>
</feature>
<accession>A0AAU9MH70</accession>
<sequence length="653" mass="74552">MDGSDIYKATRGLDVFNQSNRHEDGDEEALKWAVLEKLPTFDRLKKGLLYRSSGPPDEIFIDNLGLVDRKHLLDRLVKVAEEDNEKFVLKLRNRFDTVGIDLPTIEAFLNIFHLLPNRKKHITILEDLSGIIKPGRMTLLLGPPSSGKTTLLLALAGKLSKELAWSGRVSYNGHDMHEFVPQRTSAYISQNDLHIGEMTVRETLAFSARCQGVGSRYEMLAELLRREKDANIKPETDIDIYMKAAATEGQETSVVTDYVLKVLGLDICADTFVGDEMIRGISGGQRKRVTTGEMIVGPSKVLLMDEISTGLDTSTTFHIVNSLRQYIQIFEGTAVISLLQPAPETYNLFDDIILLSDAKIVYQGPRERVLEFFESMGFKCPERKGVADFLQEVTSKKDQEQYWIERNKPYRFITAKEFAEAYESFHEGRRMAEEISIPYDKNKSHPAALTTKTYGLSKKELLKACTSREFLLMKRNSFVYIFKLFQLLVTSFLTMTVFFRTKMHKRSVEDGGIYTGALFFGVVMMLFNGYSELSMAIAKLPVFYKQRDFLFYPSWAYTLPSWIIKIPITFVETFLWTLLTYYVIGFDSNVERFFKQYLLLLLVSQMAEGLFRFIAALGRNMIVASTFGAFALLILFALGGFVLSRDDIKSWWI</sequence>
<dbReference type="InterPro" id="IPR027417">
    <property type="entry name" value="P-loop_NTPase"/>
</dbReference>
<organism evidence="12 13">
    <name type="scientific">Lactuca virosa</name>
    <dbReference type="NCBI Taxonomy" id="75947"/>
    <lineage>
        <taxon>Eukaryota</taxon>
        <taxon>Viridiplantae</taxon>
        <taxon>Streptophyta</taxon>
        <taxon>Embryophyta</taxon>
        <taxon>Tracheophyta</taxon>
        <taxon>Spermatophyta</taxon>
        <taxon>Magnoliopsida</taxon>
        <taxon>eudicotyledons</taxon>
        <taxon>Gunneridae</taxon>
        <taxon>Pentapetalae</taxon>
        <taxon>asterids</taxon>
        <taxon>campanulids</taxon>
        <taxon>Asterales</taxon>
        <taxon>Asteraceae</taxon>
        <taxon>Cichorioideae</taxon>
        <taxon>Cichorieae</taxon>
        <taxon>Lactucinae</taxon>
        <taxon>Lactuca</taxon>
    </lineage>
</organism>
<feature type="transmembrane region" description="Helical" evidence="10">
    <location>
        <begin position="511"/>
        <end position="530"/>
    </location>
</feature>
<dbReference type="InterPro" id="IPR034001">
    <property type="entry name" value="ABCG_PDR_1"/>
</dbReference>
<evidence type="ECO:0000256" key="5">
    <source>
        <dbReference type="ARBA" id="ARBA00022737"/>
    </source>
</evidence>
<evidence type="ECO:0000313" key="12">
    <source>
        <dbReference type="EMBL" id="CAH1425585.1"/>
    </source>
</evidence>
<protein>
    <recommendedName>
        <fullName evidence="11">ABC transporter domain-containing protein</fullName>
    </recommendedName>
</protein>
<evidence type="ECO:0000259" key="11">
    <source>
        <dbReference type="PROSITE" id="PS50893"/>
    </source>
</evidence>
<dbReference type="AlphaFoldDB" id="A0AAU9MH70"/>
<comment type="caution">
    <text evidence="12">The sequence shown here is derived from an EMBL/GenBank/DDBJ whole genome shotgun (WGS) entry which is preliminary data.</text>
</comment>
<evidence type="ECO:0000256" key="2">
    <source>
        <dbReference type="ARBA" id="ARBA00006012"/>
    </source>
</evidence>
<keyword evidence="13" id="KW-1185">Reference proteome</keyword>
<feature type="transmembrane region" description="Helical" evidence="10">
    <location>
        <begin position="562"/>
        <end position="584"/>
    </location>
</feature>
<keyword evidence="8 10" id="KW-1133">Transmembrane helix</keyword>
<keyword evidence="5" id="KW-0677">Repeat</keyword>
<evidence type="ECO:0000256" key="3">
    <source>
        <dbReference type="ARBA" id="ARBA00022448"/>
    </source>
</evidence>
<reference evidence="12 13" key="1">
    <citation type="submission" date="2022-01" db="EMBL/GenBank/DDBJ databases">
        <authorList>
            <person name="Xiong W."/>
            <person name="Schranz E."/>
        </authorList>
    </citation>
    <scope>NUCLEOTIDE SEQUENCE [LARGE SCALE GENOMIC DNA]</scope>
</reference>
<keyword evidence="3" id="KW-0813">Transport</keyword>
<feature type="domain" description="ABC transporter" evidence="11">
    <location>
        <begin position="109"/>
        <end position="382"/>
    </location>
</feature>
<evidence type="ECO:0000256" key="10">
    <source>
        <dbReference type="SAM" id="Phobius"/>
    </source>
</evidence>
<dbReference type="GO" id="GO:0016887">
    <property type="term" value="F:ATP hydrolysis activity"/>
    <property type="evidence" value="ECO:0007669"/>
    <property type="project" value="InterPro"/>
</dbReference>
<dbReference type="GO" id="GO:0140359">
    <property type="term" value="F:ABC-type transporter activity"/>
    <property type="evidence" value="ECO:0007669"/>
    <property type="project" value="InterPro"/>
</dbReference>
<evidence type="ECO:0000313" key="13">
    <source>
        <dbReference type="Proteomes" id="UP001157418"/>
    </source>
</evidence>
<dbReference type="Pfam" id="PF01061">
    <property type="entry name" value="ABC2_membrane"/>
    <property type="match status" value="1"/>
</dbReference>
<keyword evidence="9 10" id="KW-0472">Membrane</keyword>
<dbReference type="EMBL" id="CAKMRJ010002223">
    <property type="protein sequence ID" value="CAH1425585.1"/>
    <property type="molecule type" value="Genomic_DNA"/>
</dbReference>
<evidence type="ECO:0000256" key="4">
    <source>
        <dbReference type="ARBA" id="ARBA00022692"/>
    </source>
</evidence>
<evidence type="ECO:0000256" key="9">
    <source>
        <dbReference type="ARBA" id="ARBA00023136"/>
    </source>
</evidence>
<feature type="transmembrane region" description="Helical" evidence="10">
    <location>
        <begin position="621"/>
        <end position="643"/>
    </location>
</feature>
<dbReference type="PANTHER" id="PTHR48040:SF65">
    <property type="entry name" value="AAA+ ATPASE DOMAIN, PLANT PDR ABC TRANSPORTER ASSOCIATED, ABC TRANSPORTER, G1"/>
    <property type="match status" value="1"/>
</dbReference>
<dbReference type="InterPro" id="IPR003593">
    <property type="entry name" value="AAA+_ATPase"/>
</dbReference>
<dbReference type="GO" id="GO:0016020">
    <property type="term" value="C:membrane"/>
    <property type="evidence" value="ECO:0007669"/>
    <property type="project" value="UniProtKB-SubCell"/>
</dbReference>
<gene>
    <name evidence="12" type="ORF">LVIROSA_LOCUS12717</name>
</gene>
<name>A0AAU9MH70_9ASTR</name>
<keyword evidence="7" id="KW-0067">ATP-binding</keyword>
<dbReference type="Gene3D" id="3.40.50.300">
    <property type="entry name" value="P-loop containing nucleotide triphosphate hydrolases"/>
    <property type="match status" value="1"/>
</dbReference>
<dbReference type="PROSITE" id="PS50893">
    <property type="entry name" value="ABC_TRANSPORTER_2"/>
    <property type="match status" value="1"/>
</dbReference>
<evidence type="ECO:0000256" key="7">
    <source>
        <dbReference type="ARBA" id="ARBA00022840"/>
    </source>
</evidence>
<dbReference type="SMART" id="SM00382">
    <property type="entry name" value="AAA"/>
    <property type="match status" value="1"/>
</dbReference>
<dbReference type="CDD" id="cd03233">
    <property type="entry name" value="ABCG_PDR_domain1"/>
    <property type="match status" value="1"/>
</dbReference>